<organism evidence="5 6">
    <name type="scientific">Lingula anatina</name>
    <name type="common">Brachiopod</name>
    <name type="synonym">Lingula unguis</name>
    <dbReference type="NCBI Taxonomy" id="7574"/>
    <lineage>
        <taxon>Eukaryota</taxon>
        <taxon>Metazoa</taxon>
        <taxon>Spiralia</taxon>
        <taxon>Lophotrochozoa</taxon>
        <taxon>Brachiopoda</taxon>
        <taxon>Linguliformea</taxon>
        <taxon>Lingulata</taxon>
        <taxon>Lingulida</taxon>
        <taxon>Linguloidea</taxon>
        <taxon>Lingulidae</taxon>
        <taxon>Lingula</taxon>
    </lineage>
</organism>
<feature type="compositionally biased region" description="Polar residues" evidence="3">
    <location>
        <begin position="327"/>
        <end position="338"/>
    </location>
</feature>
<dbReference type="STRING" id="7574.A0A1S3JBP2"/>
<evidence type="ECO:0000256" key="3">
    <source>
        <dbReference type="SAM" id="MobiDB-lite"/>
    </source>
</evidence>
<dbReference type="GO" id="GO:0071788">
    <property type="term" value="P:endoplasmic reticulum tubular network maintenance"/>
    <property type="evidence" value="ECO:0007669"/>
    <property type="project" value="UniProtKB-UniRule"/>
</dbReference>
<accession>A0A1S3JBP2</accession>
<proteinExistence type="inferred from homology"/>
<reference evidence="6" key="1">
    <citation type="submission" date="2025-08" db="UniProtKB">
        <authorList>
            <consortium name="RefSeq"/>
        </authorList>
    </citation>
    <scope>IDENTIFICATION</scope>
    <source>
        <tissue evidence="6">Gonads</tissue>
    </source>
</reference>
<name>A0A1S3JBP2_LINAN</name>
<feature type="region of interest" description="Disordered" evidence="3">
    <location>
        <begin position="144"/>
        <end position="234"/>
    </location>
</feature>
<dbReference type="OMA" id="CGYFNPS"/>
<dbReference type="OrthoDB" id="1725934at2759"/>
<protein>
    <recommendedName>
        <fullName evidence="2">Endoplasmic reticulum junction formation protein lunapark</fullName>
    </recommendedName>
</protein>
<evidence type="ECO:0000259" key="4">
    <source>
        <dbReference type="Pfam" id="PF10058"/>
    </source>
</evidence>
<dbReference type="GO" id="GO:0098826">
    <property type="term" value="C:endoplasmic reticulum tubular network membrane"/>
    <property type="evidence" value="ECO:0007669"/>
    <property type="project" value="UniProtKB-UniRule"/>
</dbReference>
<sequence>MGAIVSRWRKKPSTIEVLEDIDKDIKSIEKFKQHNLELQKKIIGSLLLYSILFYISAAVVFYFYYMPKKLQLKILYSLPLLFFPVLIWLIKKILHWYFVKRIASNDFKLEELKERRKTILEEVMEKETYKKAKEILERFDPEQYKKMEASPKSTPAPAQSPNGQELRQRPANGQAAVSPGLASPTPTPTPGQPVSTPLPPRPGTAMGRPMTGVRNAGFGRPPGPPMPRQILPRERSNTDKIIEYLVGDGPSNRYALICCECRSHNGMALKEEFEYLSFRCCYCFTFNEARKHRPQAPRPTYTPMTSRGRTETERGSEDDEAEEADTKGQSSQESNRQPKNAIDKKTD</sequence>
<dbReference type="InterPro" id="IPR019273">
    <property type="entry name" value="Lunapark_Znf"/>
</dbReference>
<evidence type="ECO:0000313" key="5">
    <source>
        <dbReference type="Proteomes" id="UP000085678"/>
    </source>
</evidence>
<comment type="similarity">
    <text evidence="1 2">Belongs to the lunapark family.</text>
</comment>
<keyword evidence="2" id="KW-0863">Zinc-finger</keyword>
<dbReference type="InParanoid" id="A0A1S3JBP2"/>
<dbReference type="FunCoup" id="A0A1S3JBP2">
    <property type="interactions" value="2163"/>
</dbReference>
<dbReference type="RefSeq" id="XP_013407606.1">
    <property type="nucleotide sequence ID" value="XM_013552152.1"/>
</dbReference>
<keyword evidence="2" id="KW-1133">Transmembrane helix</keyword>
<comment type="subcellular location">
    <subcellularLocation>
        <location evidence="2">Endoplasmic reticulum membrane</location>
        <topology evidence="2">Multi-pass membrane protein</topology>
    </subcellularLocation>
</comment>
<keyword evidence="2" id="KW-0862">Zinc</keyword>
<dbReference type="KEGG" id="lak:106171707"/>
<evidence type="ECO:0000256" key="1">
    <source>
        <dbReference type="ARBA" id="ARBA00009940"/>
    </source>
</evidence>
<evidence type="ECO:0000256" key="2">
    <source>
        <dbReference type="RuleBase" id="RU367073"/>
    </source>
</evidence>
<comment type="function">
    <text evidence="2">Plays a role in determining ER morphology.</text>
</comment>
<dbReference type="Pfam" id="PF10058">
    <property type="entry name" value="Zn_ribbon_10"/>
    <property type="match status" value="1"/>
</dbReference>
<dbReference type="InterPro" id="IPR040115">
    <property type="entry name" value="Lnp"/>
</dbReference>
<feature type="transmembrane region" description="Helical" evidence="2">
    <location>
        <begin position="70"/>
        <end position="90"/>
    </location>
</feature>
<dbReference type="GO" id="GO:1903373">
    <property type="term" value="P:positive regulation of endoplasmic reticulum tubular network organization"/>
    <property type="evidence" value="ECO:0007669"/>
    <property type="project" value="UniProtKB-UniRule"/>
</dbReference>
<dbReference type="PANTHER" id="PTHR22166:SF12">
    <property type="entry name" value="ENDOPLASMIC RETICULUM JUNCTION FORMATION PROTEIN LUNAPARK"/>
    <property type="match status" value="1"/>
</dbReference>
<feature type="compositionally biased region" description="Pro residues" evidence="3">
    <location>
        <begin position="185"/>
        <end position="202"/>
    </location>
</feature>
<evidence type="ECO:0000313" key="6">
    <source>
        <dbReference type="RefSeq" id="XP_013407606.1"/>
    </source>
</evidence>
<dbReference type="GO" id="GO:0008270">
    <property type="term" value="F:zinc ion binding"/>
    <property type="evidence" value="ECO:0007669"/>
    <property type="project" value="UniProtKB-KW"/>
</dbReference>
<dbReference type="AlphaFoldDB" id="A0A1S3JBP2"/>
<keyword evidence="5" id="KW-1185">Reference proteome</keyword>
<dbReference type="PANTHER" id="PTHR22166">
    <property type="entry name" value="ENDOPLASMIC RETICULUM JUNCTION FORMATION PROTEIN LUNAPARK"/>
    <property type="match status" value="1"/>
</dbReference>
<comment type="domain">
    <text evidence="2">The C4-type zinc finger motif is necessary both for its ER three-way tubular junction localization and formation.</text>
</comment>
<feature type="domain" description="Lunapark zinc ribbon" evidence="4">
    <location>
        <begin position="239"/>
        <end position="287"/>
    </location>
</feature>
<dbReference type="GeneID" id="106171707"/>
<keyword evidence="2" id="KW-0472">Membrane</keyword>
<feature type="compositionally biased region" description="Polar residues" evidence="3">
    <location>
        <begin position="151"/>
        <end position="165"/>
    </location>
</feature>
<feature type="transmembrane region" description="Helical" evidence="2">
    <location>
        <begin position="42"/>
        <end position="64"/>
    </location>
</feature>
<keyword evidence="2" id="KW-0256">Endoplasmic reticulum</keyword>
<gene>
    <name evidence="6" type="primary">LOC106171707</name>
</gene>
<dbReference type="Proteomes" id="UP000085678">
    <property type="component" value="Unplaced"/>
</dbReference>
<keyword evidence="2" id="KW-0812">Transmembrane</keyword>
<feature type="region of interest" description="Disordered" evidence="3">
    <location>
        <begin position="292"/>
        <end position="347"/>
    </location>
</feature>
<keyword evidence="2" id="KW-0479">Metal-binding</keyword>